<keyword evidence="1" id="KW-0812">Transmembrane</keyword>
<dbReference type="AlphaFoldDB" id="A0A0D0L4R8"/>
<dbReference type="EMBL" id="JXQQ01000022">
    <property type="protein sequence ID" value="KIQ33402.1"/>
    <property type="molecule type" value="Genomic_DNA"/>
</dbReference>
<reference evidence="2 3" key="1">
    <citation type="submission" date="2014-12" db="EMBL/GenBank/DDBJ databases">
        <title>16Stimator: statistical estimation of ribosomal gene copy numbers from draft genome assemblies.</title>
        <authorList>
            <person name="Perisin M.A."/>
            <person name="Vetter M."/>
            <person name="Gilbert J.A."/>
            <person name="Bergelson J."/>
        </authorList>
    </citation>
    <scope>NUCLEOTIDE SEQUENCE [LARGE SCALE GENOMIC DNA]</scope>
    <source>
        <strain evidence="2 3">MEDvA23</strain>
    </source>
</reference>
<evidence type="ECO:0000256" key="1">
    <source>
        <dbReference type="SAM" id="Phobius"/>
    </source>
</evidence>
<keyword evidence="1" id="KW-1133">Transmembrane helix</keyword>
<proteinExistence type="predicted"/>
<protein>
    <recommendedName>
        <fullName evidence="4">Integral membrane protein</fullName>
    </recommendedName>
</protein>
<accession>A0A0D0L4R8</accession>
<sequence length="129" mass="13539">MVTMKDTAPVMRPHVARAWMLVEALTLGVASIVHAGRLVAGHAHPQARIAEAVIATVLVLASVETWLRPAHARPAAIFGQGFALAGTLVGLFTIVLGIGPRTVPDVVYHALLLAMLATGLTLAVRCRPV</sequence>
<organism evidence="2 3">
    <name type="scientific">Variovorax paradoxus</name>
    <dbReference type="NCBI Taxonomy" id="34073"/>
    <lineage>
        <taxon>Bacteria</taxon>
        <taxon>Pseudomonadati</taxon>
        <taxon>Pseudomonadota</taxon>
        <taxon>Betaproteobacteria</taxon>
        <taxon>Burkholderiales</taxon>
        <taxon>Comamonadaceae</taxon>
        <taxon>Variovorax</taxon>
    </lineage>
</organism>
<feature type="transmembrane region" description="Helical" evidence="1">
    <location>
        <begin position="45"/>
        <end position="63"/>
    </location>
</feature>
<comment type="caution">
    <text evidence="2">The sequence shown here is derived from an EMBL/GenBank/DDBJ whole genome shotgun (WGS) entry which is preliminary data.</text>
</comment>
<evidence type="ECO:0000313" key="2">
    <source>
        <dbReference type="EMBL" id="KIQ33402.1"/>
    </source>
</evidence>
<dbReference type="Proteomes" id="UP000032067">
    <property type="component" value="Unassembled WGS sequence"/>
</dbReference>
<feature type="transmembrane region" description="Helical" evidence="1">
    <location>
        <begin position="106"/>
        <end position="124"/>
    </location>
</feature>
<evidence type="ECO:0008006" key="4">
    <source>
        <dbReference type="Google" id="ProtNLM"/>
    </source>
</evidence>
<gene>
    <name evidence="2" type="ORF">RT97_10510</name>
</gene>
<name>A0A0D0L4R8_VARPD</name>
<evidence type="ECO:0000313" key="3">
    <source>
        <dbReference type="Proteomes" id="UP000032067"/>
    </source>
</evidence>
<feature type="transmembrane region" description="Helical" evidence="1">
    <location>
        <begin position="75"/>
        <end position="100"/>
    </location>
</feature>
<keyword evidence="1" id="KW-0472">Membrane</keyword>